<name>A0A6J6BEA7_9ZZZZ</name>
<keyword evidence="1" id="KW-0472">Membrane</keyword>
<evidence type="ECO:0000313" key="2">
    <source>
        <dbReference type="EMBL" id="CAB4536719.1"/>
    </source>
</evidence>
<reference evidence="2" key="1">
    <citation type="submission" date="2020-05" db="EMBL/GenBank/DDBJ databases">
        <authorList>
            <person name="Chiriac C."/>
            <person name="Salcher M."/>
            <person name="Ghai R."/>
            <person name="Kavagutti S V."/>
        </authorList>
    </citation>
    <scope>NUCLEOTIDE SEQUENCE</scope>
</reference>
<dbReference type="AlphaFoldDB" id="A0A6J6BEA7"/>
<sequence>MDSEYYYDDPVEEVAPHKIRVAGIAALICALFTGSMFIQSTLAGNININSGSTIQFGQGMSVTTACSGSQVLTVTPFTSFVNASGGGAHYFSSVKVSGIPSTCNGYDFTVNAYGTSSNTPLSIFNTSSTSAVIYDNAGTFELGAGTTAGASIASGSGTFTLTFTSPVATSGAIAKLTLQTGDHRAVESLCVQGISCSIGDVGPGGGNIFYYSASGFSCGASFTSTGSPTGGLCHYLEAAPSGSTNGTFPYAKTGLDSSDVSGITNDTNADNSSSAIGLGYKNSLALISQGNDITSAPGIARAYRGGSKSDWYLPSFSELNQMCKWARGVAWTSDATVCSGGTLNLGTGAGLGASGFESNFYWSSSERESTNGWGIYFSGPTPDYLSKFHVRYVRAIRAF</sequence>
<keyword evidence="1" id="KW-1133">Transmembrane helix</keyword>
<feature type="transmembrane region" description="Helical" evidence="1">
    <location>
        <begin position="21"/>
        <end position="38"/>
    </location>
</feature>
<evidence type="ECO:0000256" key="1">
    <source>
        <dbReference type="SAM" id="Phobius"/>
    </source>
</evidence>
<protein>
    <submittedName>
        <fullName evidence="2">Unannotated protein</fullName>
    </submittedName>
</protein>
<proteinExistence type="predicted"/>
<dbReference type="EMBL" id="CAEZSC010000045">
    <property type="protein sequence ID" value="CAB4536719.1"/>
    <property type="molecule type" value="Genomic_DNA"/>
</dbReference>
<gene>
    <name evidence="2" type="ORF">UFOPK1380_00801</name>
</gene>
<organism evidence="2">
    <name type="scientific">freshwater metagenome</name>
    <dbReference type="NCBI Taxonomy" id="449393"/>
    <lineage>
        <taxon>unclassified sequences</taxon>
        <taxon>metagenomes</taxon>
        <taxon>ecological metagenomes</taxon>
    </lineage>
</organism>
<keyword evidence="1" id="KW-0812">Transmembrane</keyword>
<accession>A0A6J6BEA7</accession>